<name>A0A8S8ZFU5_SORMA</name>
<accession>A0A8S8ZFU5</accession>
<organism evidence="2 3">
    <name type="scientific">Sordaria macrospora</name>
    <dbReference type="NCBI Taxonomy" id="5147"/>
    <lineage>
        <taxon>Eukaryota</taxon>
        <taxon>Fungi</taxon>
        <taxon>Dikarya</taxon>
        <taxon>Ascomycota</taxon>
        <taxon>Pezizomycotina</taxon>
        <taxon>Sordariomycetes</taxon>
        <taxon>Sordariomycetidae</taxon>
        <taxon>Sordariales</taxon>
        <taxon>Sordariaceae</taxon>
        <taxon>Sordaria</taxon>
    </lineage>
</organism>
<comment type="caution">
    <text evidence="2">The sequence shown here is derived from an EMBL/GenBank/DDBJ whole genome shotgun (WGS) entry which is preliminary data.</text>
</comment>
<evidence type="ECO:0000313" key="3">
    <source>
        <dbReference type="Proteomes" id="UP000433876"/>
    </source>
</evidence>
<feature type="region of interest" description="Disordered" evidence="1">
    <location>
        <begin position="1"/>
        <end position="32"/>
    </location>
</feature>
<gene>
    <name evidence="2" type="ORF">SMACR_05384</name>
</gene>
<proteinExistence type="predicted"/>
<dbReference type="OMA" id="INIDACC"/>
<evidence type="ECO:0000256" key="1">
    <source>
        <dbReference type="SAM" id="MobiDB-lite"/>
    </source>
</evidence>
<protein>
    <submittedName>
        <fullName evidence="2">Uncharacterized protein</fullName>
    </submittedName>
</protein>
<sequence length="77" mass="8205">MAKHSSSSPRETSGSSGGKKDGSSGSGSRTYTTSSTWYCNNCNFGPNNINIDACCPNCQHRRCKYCRVTTTSVASGR</sequence>
<feature type="compositionally biased region" description="Low complexity" evidence="1">
    <location>
        <begin position="1"/>
        <end position="14"/>
    </location>
</feature>
<evidence type="ECO:0000313" key="2">
    <source>
        <dbReference type="EMBL" id="KAA8628509.1"/>
    </source>
</evidence>
<reference evidence="2 3" key="1">
    <citation type="submission" date="2017-07" db="EMBL/GenBank/DDBJ databases">
        <title>Genome sequence of the Sordaria macrospora wild type strain R19027.</title>
        <authorList>
            <person name="Nowrousian M."/>
            <person name="Teichert I."/>
            <person name="Kueck U."/>
        </authorList>
    </citation>
    <scope>NUCLEOTIDE SEQUENCE [LARGE SCALE GENOMIC DNA]</scope>
    <source>
        <strain evidence="2 3">R19027</strain>
        <tissue evidence="2">Mycelium</tissue>
    </source>
</reference>
<dbReference type="Proteomes" id="UP000433876">
    <property type="component" value="Unassembled WGS sequence"/>
</dbReference>
<dbReference type="AlphaFoldDB" id="A0A8S8ZFU5"/>
<dbReference type="EMBL" id="NMPR01000179">
    <property type="protein sequence ID" value="KAA8628509.1"/>
    <property type="molecule type" value="Genomic_DNA"/>
</dbReference>